<comment type="caution">
    <text evidence="2">The sequence shown here is derived from an EMBL/GenBank/DDBJ whole genome shotgun (WGS) entry which is preliminary data.</text>
</comment>
<organism evidence="2 3">
    <name type="scientific">Zymoseptoria brevis</name>
    <dbReference type="NCBI Taxonomy" id="1047168"/>
    <lineage>
        <taxon>Eukaryota</taxon>
        <taxon>Fungi</taxon>
        <taxon>Dikarya</taxon>
        <taxon>Ascomycota</taxon>
        <taxon>Pezizomycotina</taxon>
        <taxon>Dothideomycetes</taxon>
        <taxon>Dothideomycetidae</taxon>
        <taxon>Mycosphaerellales</taxon>
        <taxon>Mycosphaerellaceae</taxon>
        <taxon>Zymoseptoria</taxon>
    </lineage>
</organism>
<accession>A0A0F4GM99</accession>
<feature type="compositionally biased region" description="Acidic residues" evidence="1">
    <location>
        <begin position="97"/>
        <end position="106"/>
    </location>
</feature>
<evidence type="ECO:0000313" key="2">
    <source>
        <dbReference type="EMBL" id="KJX98197.1"/>
    </source>
</evidence>
<dbReference type="Proteomes" id="UP000033647">
    <property type="component" value="Unassembled WGS sequence"/>
</dbReference>
<dbReference type="AlphaFoldDB" id="A0A0F4GM99"/>
<feature type="compositionally biased region" description="Polar residues" evidence="1">
    <location>
        <begin position="61"/>
        <end position="71"/>
    </location>
</feature>
<feature type="region of interest" description="Disordered" evidence="1">
    <location>
        <begin position="1"/>
        <end position="28"/>
    </location>
</feature>
<dbReference type="EMBL" id="LAFY01000420">
    <property type="protein sequence ID" value="KJX98197.1"/>
    <property type="molecule type" value="Genomic_DNA"/>
</dbReference>
<sequence length="152" mass="17032">MSNLKRHFNTERRPCTPQDLTKQPSHDKSLISRIKARFSFRLEDFYSPTSATDRTAEPESTAATEPSVNQARNVANELKARVDELYAEVQQQKLQDEADDIGPDEWSESRSASKAQSKQALQEYDNPLFSLRVAFQGLAASAQIEREGGSGL</sequence>
<name>A0A0F4GM99_9PEZI</name>
<gene>
    <name evidence="2" type="ORF">TI39_contig428g00018</name>
</gene>
<feature type="region of interest" description="Disordered" evidence="1">
    <location>
        <begin position="47"/>
        <end position="71"/>
    </location>
</feature>
<reference evidence="2 3" key="1">
    <citation type="submission" date="2015-03" db="EMBL/GenBank/DDBJ databases">
        <title>RNA-seq based gene annotation and comparative genomics of four Zymoseptoria species reveal species-specific pathogenicity related genes and transposable element activity.</title>
        <authorList>
            <person name="Grandaubert J."/>
            <person name="Bhattacharyya A."/>
            <person name="Stukenbrock E.H."/>
        </authorList>
    </citation>
    <scope>NUCLEOTIDE SEQUENCE [LARGE SCALE GENOMIC DNA]</scope>
    <source>
        <strain evidence="2 3">Zb18110</strain>
    </source>
</reference>
<proteinExistence type="predicted"/>
<evidence type="ECO:0000256" key="1">
    <source>
        <dbReference type="SAM" id="MobiDB-lite"/>
    </source>
</evidence>
<protein>
    <submittedName>
        <fullName evidence="2">Uncharacterized protein</fullName>
    </submittedName>
</protein>
<feature type="region of interest" description="Disordered" evidence="1">
    <location>
        <begin position="92"/>
        <end position="119"/>
    </location>
</feature>
<evidence type="ECO:0000313" key="3">
    <source>
        <dbReference type="Proteomes" id="UP000033647"/>
    </source>
</evidence>
<keyword evidence="3" id="KW-1185">Reference proteome</keyword>